<dbReference type="InterPro" id="IPR045371">
    <property type="entry name" value="ADAMTS_CR_3"/>
</dbReference>
<dbReference type="OrthoDB" id="5950222at2759"/>
<sequence length="223" mass="24953">MDIRADGRHSCIGAPRRYFSCNVQECPRGSKDFRSEQCARFNTVPYNGKYYSWLPYYNAEKPCELTCMPNGGSFYARMDRKVIDGTRCRNDGSLDVCVDGQCLPVGCDKVLGSRTKEDQCRVCGGDGSSCQVVKGIIDSNDFDVGYNDILLIPVGATSILIQEVKPSNNYLAIRNAAGDFYLNGKWRIEFSREIQLAGTIFIYERKPQSYLAQETLKARGPTT</sequence>
<dbReference type="InterPro" id="IPR013273">
    <property type="entry name" value="ADAMTS/ADAMTS-like"/>
</dbReference>
<evidence type="ECO:0000259" key="3">
    <source>
        <dbReference type="Pfam" id="PF05986"/>
    </source>
</evidence>
<dbReference type="Proteomes" id="UP000054359">
    <property type="component" value="Unassembled WGS sequence"/>
</dbReference>
<evidence type="ECO:0000256" key="2">
    <source>
        <dbReference type="ARBA" id="ARBA00022525"/>
    </source>
</evidence>
<accession>A0A087TTY9</accession>
<reference evidence="5 6" key="1">
    <citation type="submission" date="2013-11" db="EMBL/GenBank/DDBJ databases">
        <title>Genome sequencing of Stegodyphus mimosarum.</title>
        <authorList>
            <person name="Bechsgaard J."/>
        </authorList>
    </citation>
    <scope>NUCLEOTIDE SEQUENCE [LARGE SCALE GENOMIC DNA]</scope>
</reference>
<dbReference type="GO" id="GO:0030198">
    <property type="term" value="P:extracellular matrix organization"/>
    <property type="evidence" value="ECO:0007669"/>
    <property type="project" value="InterPro"/>
</dbReference>
<evidence type="ECO:0000259" key="4">
    <source>
        <dbReference type="Pfam" id="PF19236"/>
    </source>
</evidence>
<dbReference type="AlphaFoldDB" id="A0A087TTY9"/>
<dbReference type="Pfam" id="PF05986">
    <property type="entry name" value="ADAMTS_spacer1"/>
    <property type="match status" value="1"/>
</dbReference>
<dbReference type="STRING" id="407821.A0A087TTY9"/>
<organism evidence="5 6">
    <name type="scientific">Stegodyphus mimosarum</name>
    <name type="common">African social velvet spider</name>
    <dbReference type="NCBI Taxonomy" id="407821"/>
    <lineage>
        <taxon>Eukaryota</taxon>
        <taxon>Metazoa</taxon>
        <taxon>Ecdysozoa</taxon>
        <taxon>Arthropoda</taxon>
        <taxon>Chelicerata</taxon>
        <taxon>Arachnida</taxon>
        <taxon>Araneae</taxon>
        <taxon>Araneomorphae</taxon>
        <taxon>Entelegynae</taxon>
        <taxon>Eresoidea</taxon>
        <taxon>Eresidae</taxon>
        <taxon>Stegodyphus</taxon>
    </lineage>
</organism>
<dbReference type="OMA" id="HNINIFT"/>
<protein>
    <submittedName>
        <fullName evidence="5">Papilin</fullName>
    </submittedName>
</protein>
<keyword evidence="2" id="KW-0964">Secreted</keyword>
<dbReference type="GO" id="GO:0004222">
    <property type="term" value="F:metalloendopeptidase activity"/>
    <property type="evidence" value="ECO:0007669"/>
    <property type="project" value="TreeGrafter"/>
</dbReference>
<dbReference type="EMBL" id="KK116724">
    <property type="protein sequence ID" value="KFM68578.1"/>
    <property type="molecule type" value="Genomic_DNA"/>
</dbReference>
<dbReference type="PANTHER" id="PTHR13723">
    <property type="entry name" value="ADAMTS A DISINTEGRIN AND METALLOPROTEASE WITH THROMBOSPONDIN MOTIFS PROTEASE"/>
    <property type="match status" value="1"/>
</dbReference>
<gene>
    <name evidence="5" type="ORF">X975_23335</name>
</gene>
<evidence type="ECO:0000256" key="1">
    <source>
        <dbReference type="ARBA" id="ARBA00004613"/>
    </source>
</evidence>
<dbReference type="GO" id="GO:0031012">
    <property type="term" value="C:extracellular matrix"/>
    <property type="evidence" value="ECO:0007669"/>
    <property type="project" value="TreeGrafter"/>
</dbReference>
<dbReference type="Pfam" id="PF19236">
    <property type="entry name" value="ADAMTS_CR_3"/>
    <property type="match status" value="1"/>
</dbReference>
<dbReference type="InterPro" id="IPR010294">
    <property type="entry name" value="ADAMTS_spacer1"/>
</dbReference>
<dbReference type="GO" id="GO:0006508">
    <property type="term" value="P:proteolysis"/>
    <property type="evidence" value="ECO:0007669"/>
    <property type="project" value="TreeGrafter"/>
</dbReference>
<name>A0A087TTY9_STEMI</name>
<feature type="non-terminal residue" evidence="5">
    <location>
        <position position="223"/>
    </location>
</feature>
<comment type="subcellular location">
    <subcellularLocation>
        <location evidence="1">Secreted</location>
    </subcellularLocation>
</comment>
<keyword evidence="6" id="KW-1185">Reference proteome</keyword>
<feature type="domain" description="ADAMTS/ADAMTS-like Spacer 1" evidence="3">
    <location>
        <begin position="133"/>
        <end position="223"/>
    </location>
</feature>
<evidence type="ECO:0000313" key="5">
    <source>
        <dbReference type="EMBL" id="KFM68578.1"/>
    </source>
</evidence>
<dbReference type="FunFam" id="2.60.120.830:FF:000001">
    <property type="entry name" value="A disintegrin and metalloproteinase with thrombospondin motifs 1"/>
    <property type="match status" value="1"/>
</dbReference>
<proteinExistence type="predicted"/>
<feature type="domain" description="ADAMTS/ADAMTS-like cysteine-rich" evidence="4">
    <location>
        <begin position="32"/>
        <end position="130"/>
    </location>
</feature>
<dbReference type="PANTHER" id="PTHR13723:SF281">
    <property type="entry name" value="PAPILIN"/>
    <property type="match status" value="1"/>
</dbReference>
<dbReference type="GO" id="GO:0005576">
    <property type="term" value="C:extracellular region"/>
    <property type="evidence" value="ECO:0007669"/>
    <property type="project" value="UniProtKB-SubCell"/>
</dbReference>
<dbReference type="Gene3D" id="2.60.120.830">
    <property type="match status" value="1"/>
</dbReference>
<dbReference type="InterPro" id="IPR050439">
    <property type="entry name" value="ADAMTS_ADAMTS-like"/>
</dbReference>
<dbReference type="PRINTS" id="PR01857">
    <property type="entry name" value="ADAMTSFAMILY"/>
</dbReference>
<evidence type="ECO:0000313" key="6">
    <source>
        <dbReference type="Proteomes" id="UP000054359"/>
    </source>
</evidence>